<comment type="caution">
    <text evidence="2">The sequence shown here is derived from an EMBL/GenBank/DDBJ whole genome shotgun (WGS) entry which is preliminary data.</text>
</comment>
<gene>
    <name evidence="2" type="ORF">KFK09_028443</name>
</gene>
<feature type="chain" id="PRO_5035825113" description="Endonuclease/exonuclease/phosphatase domain-containing protein" evidence="1">
    <location>
        <begin position="29"/>
        <end position="496"/>
    </location>
</feature>
<evidence type="ECO:0000313" key="2">
    <source>
        <dbReference type="EMBL" id="KAI0488604.1"/>
    </source>
</evidence>
<dbReference type="EMBL" id="JAGYWB010000019">
    <property type="protein sequence ID" value="KAI0488604.1"/>
    <property type="molecule type" value="Genomic_DNA"/>
</dbReference>
<feature type="signal peptide" evidence="1">
    <location>
        <begin position="1"/>
        <end position="28"/>
    </location>
</feature>
<evidence type="ECO:0000256" key="1">
    <source>
        <dbReference type="SAM" id="SignalP"/>
    </source>
</evidence>
<dbReference type="InterPro" id="IPR036691">
    <property type="entry name" value="Endo/exonu/phosph_ase_sf"/>
</dbReference>
<accession>A0A8T3A1X5</accession>
<dbReference type="PANTHER" id="PTHR33710">
    <property type="entry name" value="BNAC02G09200D PROTEIN"/>
    <property type="match status" value="1"/>
</dbReference>
<organism evidence="2 3">
    <name type="scientific">Dendrobium nobile</name>
    <name type="common">Orchid</name>
    <dbReference type="NCBI Taxonomy" id="94219"/>
    <lineage>
        <taxon>Eukaryota</taxon>
        <taxon>Viridiplantae</taxon>
        <taxon>Streptophyta</taxon>
        <taxon>Embryophyta</taxon>
        <taxon>Tracheophyta</taxon>
        <taxon>Spermatophyta</taxon>
        <taxon>Magnoliopsida</taxon>
        <taxon>Liliopsida</taxon>
        <taxon>Asparagales</taxon>
        <taxon>Orchidaceae</taxon>
        <taxon>Epidendroideae</taxon>
        <taxon>Malaxideae</taxon>
        <taxon>Dendrobiinae</taxon>
        <taxon>Dendrobium</taxon>
    </lineage>
</organism>
<dbReference type="OrthoDB" id="685803at2759"/>
<dbReference type="AlphaFoldDB" id="A0A8T3A1X5"/>
<protein>
    <recommendedName>
        <fullName evidence="4">Endonuclease/exonuclease/phosphatase domain-containing protein</fullName>
    </recommendedName>
</protein>
<evidence type="ECO:0000313" key="3">
    <source>
        <dbReference type="Proteomes" id="UP000829196"/>
    </source>
</evidence>
<dbReference type="Proteomes" id="UP000829196">
    <property type="component" value="Unassembled WGS sequence"/>
</dbReference>
<proteinExistence type="predicted"/>
<dbReference type="Gene3D" id="3.60.10.10">
    <property type="entry name" value="Endonuclease/exonuclease/phosphatase"/>
    <property type="match status" value="1"/>
</dbReference>
<name>A0A8T3A1X5_DENNO</name>
<keyword evidence="1" id="KW-0732">Signal</keyword>
<keyword evidence="3" id="KW-1185">Reference proteome</keyword>
<dbReference type="SUPFAM" id="SSF56219">
    <property type="entry name" value="DNase I-like"/>
    <property type="match status" value="1"/>
</dbReference>
<sequence length="496" mass="56271">MVSIPEVPFDDAWLRMVVVFFLLTRGCGEEIAEVSTILSTKTKKLHSGKNAMGELKDPVSVAGTVTKASSNSKVFPIQQNRFKLLEVSNETEDSVMTVLAEPTLEGAIAIEVVACNEVAHSNSGKIVEETKFSSFDKVEISKLLGNEWDFFLYPSDGASGGIIVLWKANLAKFSLVGSSPQCVSGKLDIFNKGTWMISTVYGNKSFHLRRRLWEQLEGRGEKDIPMVVGGDFNCILAQDEKMGGKKFTFSQGPQEMRAFMTKMDLHDVGLVGPKFTWCNNKTWNARMLERLDRCFLNTKALDEIHNAAVSRANLLDMRRYGPHIRHLKLLFRRLGVNQLKLEESNGEGLSTEKLMMLRSKTHKFNVTVAKINTWWRQRAKVRWIQENDMNSNFFHSVANGRRLGNAIRQLKNEDGILVEEHADIEGILFKFFIDKWKKRSFHLEGWPLGFQFLSEFDSLPLQAEFTLTELELEIQNCSSIVSPGLDGITFSFFKNY</sequence>
<reference evidence="2" key="1">
    <citation type="journal article" date="2022" name="Front. Genet.">
        <title>Chromosome-Scale Assembly of the Dendrobium nobile Genome Provides Insights Into the Molecular Mechanism of the Biosynthesis of the Medicinal Active Ingredient of Dendrobium.</title>
        <authorList>
            <person name="Xu Q."/>
            <person name="Niu S.-C."/>
            <person name="Li K.-L."/>
            <person name="Zheng P.-J."/>
            <person name="Zhang X.-J."/>
            <person name="Jia Y."/>
            <person name="Liu Y."/>
            <person name="Niu Y.-X."/>
            <person name="Yu L.-H."/>
            <person name="Chen D.-F."/>
            <person name="Zhang G.-Q."/>
        </authorList>
    </citation>
    <scope>NUCLEOTIDE SEQUENCE</scope>
    <source>
        <tissue evidence="2">Leaf</tissue>
    </source>
</reference>
<dbReference type="PANTHER" id="PTHR33710:SF71">
    <property type="entry name" value="ENDONUCLEASE_EXONUCLEASE_PHOSPHATASE DOMAIN-CONTAINING PROTEIN"/>
    <property type="match status" value="1"/>
</dbReference>
<evidence type="ECO:0008006" key="4">
    <source>
        <dbReference type="Google" id="ProtNLM"/>
    </source>
</evidence>